<accession>Q8XY18</accession>
<dbReference type="RefSeq" id="WP_011001882.1">
    <property type="nucleotide sequence ID" value="NC_003295.1"/>
</dbReference>
<reference evidence="1 2" key="1">
    <citation type="journal article" date="2002" name="Nature">
        <title>Genome sequence of the plant pathogen Ralstonia solanacearum.</title>
        <authorList>
            <person name="Salanoubat M."/>
            <person name="Genin S."/>
            <person name="Artiguenave F."/>
            <person name="Gouzy J."/>
            <person name="Mangenot S."/>
            <person name="Arlat M."/>
            <person name="Billault A."/>
            <person name="Brottier P."/>
            <person name="Camus J.C."/>
            <person name="Cattolico L."/>
            <person name="Chandler M."/>
            <person name="Choisne N."/>
            <person name="Claudel-Renard C."/>
            <person name="Cunnac S."/>
            <person name="Demange N."/>
            <person name="Gaspin C."/>
            <person name="Lavie M."/>
            <person name="Moisan A."/>
            <person name="Robert C."/>
            <person name="Saurin W."/>
            <person name="Schiex T."/>
            <person name="Siguier P."/>
            <person name="Thebault P."/>
            <person name="Whalen M."/>
            <person name="Wincker P."/>
            <person name="Levy M."/>
            <person name="Weissenbach J."/>
            <person name="Boucher C.A."/>
        </authorList>
    </citation>
    <scope>NUCLEOTIDE SEQUENCE [LARGE SCALE GENOMIC DNA]</scope>
    <source>
        <strain evidence="2">ATCC BAA-1114 / GMI1000</strain>
    </source>
</reference>
<dbReference type="HOGENOM" id="CLU_3029182_0_0_4"/>
<sequence length="55" mass="5837">MLDEIAWPATGQSGRRTNIYLSDENRVIAERLGDGNVSEGIRIALAQAAANTGGH</sequence>
<dbReference type="EMBL" id="AL646052">
    <property type="protein sequence ID" value="CAD15647.1"/>
    <property type="molecule type" value="Genomic_DNA"/>
</dbReference>
<dbReference type="AlphaFoldDB" id="Q8XY18"/>
<gene>
    <name evidence="1" type="ordered locus">RSc1945</name>
</gene>
<name>Q8XY18_RALN1</name>
<dbReference type="KEGG" id="rso:RSc1945"/>
<organism evidence="1 2">
    <name type="scientific">Ralstonia nicotianae (strain ATCC BAA-1114 / GMI1000)</name>
    <name type="common">Ralstonia solanacearum</name>
    <dbReference type="NCBI Taxonomy" id="267608"/>
    <lineage>
        <taxon>Bacteria</taxon>
        <taxon>Pseudomonadati</taxon>
        <taxon>Pseudomonadota</taxon>
        <taxon>Betaproteobacteria</taxon>
        <taxon>Burkholderiales</taxon>
        <taxon>Burkholderiaceae</taxon>
        <taxon>Ralstonia</taxon>
        <taxon>Ralstonia solanacearum species complex</taxon>
    </lineage>
</organism>
<protein>
    <submittedName>
        <fullName evidence="1">Uncharacterized protein</fullName>
    </submittedName>
</protein>
<dbReference type="Proteomes" id="UP000001436">
    <property type="component" value="Chromosome"/>
</dbReference>
<proteinExistence type="predicted"/>
<evidence type="ECO:0000313" key="1">
    <source>
        <dbReference type="EMBL" id="CAD15647.1"/>
    </source>
</evidence>
<dbReference type="EnsemblBacteria" id="CAD15647">
    <property type="protein sequence ID" value="CAD15647"/>
    <property type="gene ID" value="RSc1945"/>
</dbReference>
<keyword evidence="2" id="KW-1185">Reference proteome</keyword>
<evidence type="ECO:0000313" key="2">
    <source>
        <dbReference type="Proteomes" id="UP000001436"/>
    </source>
</evidence>